<keyword evidence="6" id="KW-0805">Transcription regulation</keyword>
<feature type="domain" description="C2H2-type" evidence="11">
    <location>
        <begin position="477"/>
        <end position="500"/>
    </location>
</feature>
<dbReference type="OrthoDB" id="4748970at2759"/>
<evidence type="ECO:0000256" key="4">
    <source>
        <dbReference type="ARBA" id="ARBA00022771"/>
    </source>
</evidence>
<dbReference type="SUPFAM" id="SSF57667">
    <property type="entry name" value="beta-beta-alpha zinc fingers"/>
    <property type="match status" value="8"/>
</dbReference>
<evidence type="ECO:0000259" key="11">
    <source>
        <dbReference type="PROSITE" id="PS50157"/>
    </source>
</evidence>
<feature type="domain" description="C2H2-type" evidence="11">
    <location>
        <begin position="1163"/>
        <end position="1191"/>
    </location>
</feature>
<keyword evidence="9" id="KW-0539">Nucleus</keyword>
<proteinExistence type="predicted"/>
<evidence type="ECO:0000313" key="13">
    <source>
        <dbReference type="Proteomes" id="UP000494106"/>
    </source>
</evidence>
<feature type="domain" description="C2H2-type" evidence="11">
    <location>
        <begin position="1222"/>
        <end position="1244"/>
    </location>
</feature>
<dbReference type="PANTHER" id="PTHR24384:SF189">
    <property type="entry name" value="C2H2-TYPE DOMAIN-CONTAINING PROTEIN-RELATED"/>
    <property type="match status" value="1"/>
</dbReference>
<evidence type="ECO:0000256" key="9">
    <source>
        <dbReference type="ARBA" id="ARBA00023242"/>
    </source>
</evidence>
<protein>
    <recommendedName>
        <fullName evidence="11">C2H2-type domain-containing protein</fullName>
    </recommendedName>
</protein>
<dbReference type="Proteomes" id="UP000494106">
    <property type="component" value="Unassembled WGS sequence"/>
</dbReference>
<evidence type="ECO:0000256" key="10">
    <source>
        <dbReference type="PROSITE-ProRule" id="PRU00042"/>
    </source>
</evidence>
<evidence type="ECO:0000256" key="6">
    <source>
        <dbReference type="ARBA" id="ARBA00023015"/>
    </source>
</evidence>
<feature type="domain" description="C2H2-type" evidence="11">
    <location>
        <begin position="1193"/>
        <end position="1221"/>
    </location>
</feature>
<dbReference type="PANTHER" id="PTHR24384">
    <property type="entry name" value="FINGER PUTATIVE TRANSCRIPTION FACTOR FAMILY-RELATED"/>
    <property type="match status" value="1"/>
</dbReference>
<feature type="domain" description="C2H2-type" evidence="11">
    <location>
        <begin position="301"/>
        <end position="329"/>
    </location>
</feature>
<dbReference type="Gene3D" id="3.30.160.60">
    <property type="entry name" value="Classic Zinc Finger"/>
    <property type="match status" value="12"/>
</dbReference>
<evidence type="ECO:0000256" key="1">
    <source>
        <dbReference type="ARBA" id="ARBA00004123"/>
    </source>
</evidence>
<dbReference type="PROSITE" id="PS00028">
    <property type="entry name" value="ZINC_FINGER_C2H2_1"/>
    <property type="match status" value="20"/>
</dbReference>
<feature type="domain" description="C2H2-type" evidence="11">
    <location>
        <begin position="241"/>
        <end position="269"/>
    </location>
</feature>
<dbReference type="AlphaFoldDB" id="A0A8S1BUW3"/>
<keyword evidence="2" id="KW-0479">Metal-binding</keyword>
<dbReference type="InterPro" id="IPR036236">
    <property type="entry name" value="Znf_C2H2_sf"/>
</dbReference>
<feature type="domain" description="C2H2-type" evidence="11">
    <location>
        <begin position="431"/>
        <end position="459"/>
    </location>
</feature>
<comment type="caution">
    <text evidence="12">The sequence shown here is derived from an EMBL/GenBank/DDBJ whole genome shotgun (WGS) entry which is preliminary data.</text>
</comment>
<accession>A0A8S1BUW3</accession>
<reference evidence="12 13" key="1">
    <citation type="submission" date="2020-04" db="EMBL/GenBank/DDBJ databases">
        <authorList>
            <person name="Wallbank WR R."/>
            <person name="Pardo Diaz C."/>
            <person name="Kozak K."/>
            <person name="Martin S."/>
            <person name="Jiggins C."/>
            <person name="Moest M."/>
            <person name="Warren A I."/>
            <person name="Byers J.R.P. K."/>
            <person name="Montejo-Kovacevich G."/>
            <person name="Yen C E."/>
        </authorList>
    </citation>
    <scope>NUCLEOTIDE SEQUENCE [LARGE SCALE GENOMIC DNA]</scope>
</reference>
<organism evidence="12 13">
    <name type="scientific">Arctia plantaginis</name>
    <name type="common">Wood tiger moth</name>
    <name type="synonym">Phalaena plantaginis</name>
    <dbReference type="NCBI Taxonomy" id="874455"/>
    <lineage>
        <taxon>Eukaryota</taxon>
        <taxon>Metazoa</taxon>
        <taxon>Ecdysozoa</taxon>
        <taxon>Arthropoda</taxon>
        <taxon>Hexapoda</taxon>
        <taxon>Insecta</taxon>
        <taxon>Pterygota</taxon>
        <taxon>Neoptera</taxon>
        <taxon>Endopterygota</taxon>
        <taxon>Lepidoptera</taxon>
        <taxon>Glossata</taxon>
        <taxon>Ditrysia</taxon>
        <taxon>Noctuoidea</taxon>
        <taxon>Erebidae</taxon>
        <taxon>Arctiinae</taxon>
        <taxon>Arctia</taxon>
    </lineage>
</organism>
<comment type="subcellular location">
    <subcellularLocation>
        <location evidence="1">Nucleus</location>
    </subcellularLocation>
</comment>
<evidence type="ECO:0000256" key="7">
    <source>
        <dbReference type="ARBA" id="ARBA00023125"/>
    </source>
</evidence>
<dbReference type="GO" id="GO:0000978">
    <property type="term" value="F:RNA polymerase II cis-regulatory region sequence-specific DNA binding"/>
    <property type="evidence" value="ECO:0007669"/>
    <property type="project" value="TreeGrafter"/>
</dbReference>
<dbReference type="Pfam" id="PF00096">
    <property type="entry name" value="zf-C2H2"/>
    <property type="match status" value="2"/>
</dbReference>
<evidence type="ECO:0000256" key="3">
    <source>
        <dbReference type="ARBA" id="ARBA00022737"/>
    </source>
</evidence>
<keyword evidence="3" id="KW-0677">Repeat</keyword>
<dbReference type="GO" id="GO:0005634">
    <property type="term" value="C:nucleus"/>
    <property type="evidence" value="ECO:0007669"/>
    <property type="project" value="UniProtKB-SubCell"/>
</dbReference>
<feature type="domain" description="C2H2-type" evidence="11">
    <location>
        <begin position="634"/>
        <end position="662"/>
    </location>
</feature>
<evidence type="ECO:0000256" key="8">
    <source>
        <dbReference type="ARBA" id="ARBA00023163"/>
    </source>
</evidence>
<feature type="domain" description="C2H2-type" evidence="11">
    <location>
        <begin position="826"/>
        <end position="854"/>
    </location>
</feature>
<dbReference type="InterPro" id="IPR050752">
    <property type="entry name" value="C2H2-ZF_domain"/>
</dbReference>
<dbReference type="GO" id="GO:0000981">
    <property type="term" value="F:DNA-binding transcription factor activity, RNA polymerase II-specific"/>
    <property type="evidence" value="ECO:0007669"/>
    <property type="project" value="TreeGrafter"/>
</dbReference>
<dbReference type="EMBL" id="CADEBC010000958">
    <property type="protein sequence ID" value="CAB3262395.1"/>
    <property type="molecule type" value="Genomic_DNA"/>
</dbReference>
<keyword evidence="4 10" id="KW-0863">Zinc-finger</keyword>
<gene>
    <name evidence="12" type="ORF">APLA_LOCUS18372</name>
</gene>
<evidence type="ECO:0000256" key="2">
    <source>
        <dbReference type="ARBA" id="ARBA00022723"/>
    </source>
</evidence>
<evidence type="ECO:0000313" key="12">
    <source>
        <dbReference type="EMBL" id="CAB3262395.1"/>
    </source>
</evidence>
<feature type="domain" description="C2H2-type" evidence="11">
    <location>
        <begin position="95"/>
        <end position="123"/>
    </location>
</feature>
<keyword evidence="5" id="KW-0862">Zinc</keyword>
<dbReference type="PROSITE" id="PS50157">
    <property type="entry name" value="ZINC_FINGER_C2H2_2"/>
    <property type="match status" value="13"/>
</dbReference>
<feature type="domain" description="C2H2-type" evidence="11">
    <location>
        <begin position="574"/>
        <end position="602"/>
    </location>
</feature>
<name>A0A8S1BUW3_ARCPL</name>
<keyword evidence="7" id="KW-0238">DNA-binding</keyword>
<sequence length="1250" mass="147494">MEHLRDQHEKQLFKDTPNHILPFKFEGPGRGTRMIRIERPSKLSVELKFLSKRSTADDSTVKGYVSETAKNKLNLTHILLNSNATPIRCKDSLGYGCTFCLKKFPEPTKLKKHFLEEHNNDKLIKCMSAKMLEHVIKLDITYLNCALCDKDIAKLDDFMFHLKHEHKKNMYLDAKTHIVPFRFDTPELKCAICPTEFGTFKLLQEHMNSHFGNYICEICGAGFVIDRLRICHVKRHGSGEFKCDQCDKTFNNQIKRREHKKRIHMGFSARNKCKFCSERFDDYWKKVRHMVKEHGVPPVVLKCTACDRTFNNQRSLSRHTKKDHLLERRHKCGECDMRFFEDLPAYIVVKPLYKNAVGEAICVRNMERKCSVPRHTEVTDEDIITTKEASVLKTVTYHEPEKKSKNTTETLKIILKYSNANLIRKQDSDGYGCIFCPKKFAEPYKLKEHSIKEHSNVESLRMPRPFECVIKVDITDLECKLCKKKFTKLDDLVTHLKEVHDKNIMTDNTDIIPFKFDGEELRCAICDARYSTFKILQEHMHNHFRNYICEICSSGFITKRLLVRHKSRYEQGEFKCGHCEKTFVHDQKRRDHEQRIHLGLKKRNRCKLCNEKFDDYWTKMHHMVDKHNAPPISLKCNACERTFTNRRSLARHVKKDHLMERDHVCSICHMQFFLKHYLEAHMRVHTGVKNFRCHVCMKHYASKKSLRQHLRAHANDRKFACNFCGLAFVQRKKDQRSRSKEQHEPIYYEDEEEEEKKLTLNKKMNFSSFISIRPVGKMAIPWVRDQQKRIAQQKRMSELDWQFDNIRSILKCSNATPVRCRVGTRFACSYCLNQFQNPHELRVHTDQCHQNDKAEFFNARSLSRHIVYLDISQLKCKICDKAMEGLEEIMDHLKTEHNELIHKQIKNQILPFKYEDSKIVCGVCSLDIGEYLDIQDHMSEHYRNYVCTEPASVLIEIEVDTSYMIGSTIDYVDETPAGDNEAQVVKNEVEKHRENIRTILLSTNATPIGRYGSLGYTCCYCTEQYTDPKELKKHTIDSHDEVNISQFMNNHTMLNYIVKLDITALRCEMCVKPFSELSHIIDHLTIKHKKYFHTDISSHIVPFRFDSETLYCVECSTEYRNFKILLEHMNSHYSNHICEVCKAGFVTRRMLQAHMYRHKIGVFQCGYCPKIFDTRIKMKVHERVVHMYVKKRPKCGACEKKFVDFNDMVQHEEHVHGLKREFKCEMCNRMFNCQKSFTIHNRYHCVSDVA</sequence>
<feature type="domain" description="C2H2-type" evidence="11">
    <location>
        <begin position="663"/>
        <end position="690"/>
    </location>
</feature>
<evidence type="ECO:0000256" key="5">
    <source>
        <dbReference type="ARBA" id="ARBA00022833"/>
    </source>
</evidence>
<keyword evidence="8" id="KW-0804">Transcription</keyword>
<dbReference type="SMART" id="SM00355">
    <property type="entry name" value="ZnF_C2H2"/>
    <property type="match status" value="26"/>
</dbReference>
<dbReference type="InterPro" id="IPR013087">
    <property type="entry name" value="Znf_C2H2_type"/>
</dbReference>
<feature type="domain" description="C2H2-type" evidence="11">
    <location>
        <begin position="691"/>
        <end position="718"/>
    </location>
</feature>
<keyword evidence="13" id="KW-1185">Reference proteome</keyword>
<dbReference type="GO" id="GO:0008270">
    <property type="term" value="F:zinc ion binding"/>
    <property type="evidence" value="ECO:0007669"/>
    <property type="project" value="UniProtKB-KW"/>
</dbReference>